<organism evidence="3 4">
    <name type="scientific">Listeria grandensis FSL F6-0971</name>
    <dbReference type="NCBI Taxonomy" id="1265819"/>
    <lineage>
        <taxon>Bacteria</taxon>
        <taxon>Bacillati</taxon>
        <taxon>Bacillota</taxon>
        <taxon>Bacilli</taxon>
        <taxon>Bacillales</taxon>
        <taxon>Listeriaceae</taxon>
        <taxon>Listeria</taxon>
    </lineage>
</organism>
<dbReference type="InterPro" id="IPR029109">
    <property type="entry name" value="Ntox35"/>
</dbReference>
<name>W7BFN6_9LIST</name>
<dbReference type="Pfam" id="PF15534">
    <property type="entry name" value="Ntox35"/>
    <property type="match status" value="1"/>
</dbReference>
<evidence type="ECO:0000313" key="3">
    <source>
        <dbReference type="EMBL" id="EUJ23630.1"/>
    </source>
</evidence>
<accession>W7BFN6</accession>
<comment type="caution">
    <text evidence="3">The sequence shown here is derived from an EMBL/GenBank/DDBJ whole genome shotgun (WGS) entry which is preliminary data.</text>
</comment>
<evidence type="ECO:0000313" key="4">
    <source>
        <dbReference type="Proteomes" id="UP000019253"/>
    </source>
</evidence>
<evidence type="ECO:0000259" key="2">
    <source>
        <dbReference type="Pfam" id="PF15534"/>
    </source>
</evidence>
<dbReference type="EMBL" id="AODD01000009">
    <property type="protein sequence ID" value="EUJ23630.1"/>
    <property type="molecule type" value="Genomic_DNA"/>
</dbReference>
<feature type="transmembrane region" description="Helical" evidence="1">
    <location>
        <begin position="16"/>
        <end position="33"/>
    </location>
</feature>
<protein>
    <recommendedName>
        <fullName evidence="2">Bacterial toxin 35 domain-containing protein</fullName>
    </recommendedName>
</protein>
<gene>
    <name evidence="3" type="ORF">PGRAN_08228</name>
</gene>
<dbReference type="Proteomes" id="UP000019253">
    <property type="component" value="Unassembled WGS sequence"/>
</dbReference>
<evidence type="ECO:0000256" key="1">
    <source>
        <dbReference type="SAM" id="Phobius"/>
    </source>
</evidence>
<feature type="domain" description="Bacterial toxin 35" evidence="2">
    <location>
        <begin position="85"/>
        <end position="125"/>
    </location>
</feature>
<proteinExistence type="predicted"/>
<reference evidence="3 4" key="1">
    <citation type="journal article" date="2014" name="Int. J. Syst. Evol. Microbiol.">
        <title>Listeria floridensis sp. nov., Listeria aquatica sp. nov., Listeria cornellensis sp. nov., Listeria riparia sp. nov. and Listeria grandensis sp. nov., from agricultural and natural environments.</title>
        <authorList>
            <person name="den Bakker H.C."/>
            <person name="Warchocki S."/>
            <person name="Wright E.M."/>
            <person name="Allred A.F."/>
            <person name="Ahlstrom C."/>
            <person name="Manuel C.S."/>
            <person name="Stasiewicz M.J."/>
            <person name="Burrell A."/>
            <person name="Roof S."/>
            <person name="Strawn L."/>
            <person name="Fortes E.D."/>
            <person name="Nightingale K.K."/>
            <person name="Kephart D."/>
            <person name="Wiedmann M."/>
        </authorList>
    </citation>
    <scope>NUCLEOTIDE SEQUENCE [LARGE SCALE GENOMIC DNA]</scope>
    <source>
        <strain evidence="4">FSL F6-971</strain>
    </source>
</reference>
<keyword evidence="4" id="KW-1185">Reference proteome</keyword>
<dbReference type="STRING" id="1265819.PGRAN_08228"/>
<keyword evidence="1" id="KW-0812">Transmembrane</keyword>
<sequence>MAIILNWKQRKRSPRAFFFGYVLNSSTYLFQLIRYTRKVWLAIFVSYITRKDGGNYILKSGESEEMLADKAANMVVRQEVANLTNQRISHILAPKHDWNRVVPVPVNWGEVSVLMSEVLDEGTEGPYSRVFF</sequence>
<keyword evidence="1" id="KW-1133">Transmembrane helix</keyword>
<keyword evidence="1" id="KW-0472">Membrane</keyword>
<dbReference type="AlphaFoldDB" id="W7BFN6"/>